<dbReference type="InterPro" id="IPR050196">
    <property type="entry name" value="Cytochrome_P450_Monoox"/>
</dbReference>
<dbReference type="InterPro" id="IPR002401">
    <property type="entry name" value="Cyt_P450_E_grp-I"/>
</dbReference>
<evidence type="ECO:0000313" key="10">
    <source>
        <dbReference type="Proteomes" id="UP000324233"/>
    </source>
</evidence>
<dbReference type="GO" id="GO:0005506">
    <property type="term" value="F:iron ion binding"/>
    <property type="evidence" value="ECO:0007669"/>
    <property type="project" value="InterPro"/>
</dbReference>
<proteinExistence type="inferred from homology"/>
<reference evidence="9 10" key="1">
    <citation type="submission" date="2019-08" db="EMBL/GenBank/DDBJ databases">
        <title>Deep-cultivation of Planctomycetes and their phenomic and genomic characterization uncovers novel biology.</title>
        <authorList>
            <person name="Wiegand S."/>
            <person name="Jogler M."/>
            <person name="Boedeker C."/>
            <person name="Pinto D."/>
            <person name="Vollmers J."/>
            <person name="Rivas-Marin E."/>
            <person name="Kohn T."/>
            <person name="Peeters S.H."/>
            <person name="Heuer A."/>
            <person name="Rast P."/>
            <person name="Oberbeckmann S."/>
            <person name="Bunk B."/>
            <person name="Jeske O."/>
            <person name="Meyerdierks A."/>
            <person name="Storesund J.E."/>
            <person name="Kallscheuer N."/>
            <person name="Luecker S."/>
            <person name="Lage O.M."/>
            <person name="Pohl T."/>
            <person name="Merkel B.J."/>
            <person name="Hornburger P."/>
            <person name="Mueller R.-W."/>
            <person name="Bruemmer F."/>
            <person name="Labrenz M."/>
            <person name="Spormann A.M."/>
            <person name="Op den Camp H."/>
            <person name="Overmann J."/>
            <person name="Amann R."/>
            <person name="Jetten M.S.M."/>
            <person name="Mascher T."/>
            <person name="Medema M.H."/>
            <person name="Devos D.P."/>
            <person name="Kaster A.-K."/>
            <person name="Ovreas L."/>
            <person name="Rohde M."/>
            <person name="Galperin M.Y."/>
            <person name="Jogler C."/>
        </authorList>
    </citation>
    <scope>NUCLEOTIDE SEQUENCE [LARGE SCALE GENOMIC DNA]</scope>
    <source>
        <strain evidence="9 10">OJF2</strain>
    </source>
</reference>
<keyword evidence="2 7" id="KW-0349">Heme</keyword>
<evidence type="ECO:0000313" key="9">
    <source>
        <dbReference type="EMBL" id="QEH35068.1"/>
    </source>
</evidence>
<organism evidence="9 10">
    <name type="scientific">Aquisphaera giovannonii</name>
    <dbReference type="NCBI Taxonomy" id="406548"/>
    <lineage>
        <taxon>Bacteria</taxon>
        <taxon>Pseudomonadati</taxon>
        <taxon>Planctomycetota</taxon>
        <taxon>Planctomycetia</taxon>
        <taxon>Isosphaerales</taxon>
        <taxon>Isosphaeraceae</taxon>
        <taxon>Aquisphaera</taxon>
    </lineage>
</organism>
<dbReference type="PRINTS" id="PR00385">
    <property type="entry name" value="P450"/>
</dbReference>
<feature type="binding site" description="axial binding residue" evidence="7">
    <location>
        <position position="400"/>
    </location>
    <ligand>
        <name>heme</name>
        <dbReference type="ChEBI" id="CHEBI:30413"/>
    </ligand>
    <ligandPart>
        <name>Fe</name>
        <dbReference type="ChEBI" id="CHEBI:18248"/>
    </ligandPart>
</feature>
<dbReference type="SUPFAM" id="SSF48264">
    <property type="entry name" value="Cytochrome P450"/>
    <property type="match status" value="1"/>
</dbReference>
<keyword evidence="3 7" id="KW-0479">Metal-binding</keyword>
<keyword evidence="10" id="KW-1185">Reference proteome</keyword>
<dbReference type="Proteomes" id="UP000324233">
    <property type="component" value="Chromosome"/>
</dbReference>
<dbReference type="PANTHER" id="PTHR24291">
    <property type="entry name" value="CYTOCHROME P450 FAMILY 4"/>
    <property type="match status" value="1"/>
</dbReference>
<sequence length="452" mass="50503">MNATATAGRSVPPGPKQHWLAGNLREFSRDRLGALSRWHRDYGDVVSARFGPRPIVFVNHPDLVETVLVEQNRKFIKHYRLRSATRTLGNGLLTSDGDFWRGQRKLAQPAFHRDRIAGYAGSMVDAATRMLDAWEDGQTRDVQDDMMRLTLEIVLITLFGADSGGASGEASEAMETLANAFIRMTSRLIPVPTWLPTPHNIRTERAARRLDAIILGIIAERRKGGDDRGDLLSMLLQAQDEESGRRMTDAQLRDEAMTLFMAGHETTANTLAWAFCLLAGHPEAEAKLHAELDSVLGGRPPSLADLPRLPYTAAVINETLRVYPTVWMLGREAIEPVELGGYRFPAGVTVFMPQWTIHRDARWFDEPEAFRPGRWEAGRRMLESIPRYAYFPFGGGPRICIGNNFALMESALLLASVAGRYRIRLAPDARIAFLPTMTLRPAHGVRAIVSRR</sequence>
<dbReference type="GO" id="GO:0004497">
    <property type="term" value="F:monooxygenase activity"/>
    <property type="evidence" value="ECO:0007669"/>
    <property type="project" value="UniProtKB-KW"/>
</dbReference>
<keyword evidence="6 8" id="KW-0503">Monooxygenase</keyword>
<comment type="cofactor">
    <cofactor evidence="7">
        <name>heme</name>
        <dbReference type="ChEBI" id="CHEBI:30413"/>
    </cofactor>
</comment>
<evidence type="ECO:0000256" key="6">
    <source>
        <dbReference type="ARBA" id="ARBA00023033"/>
    </source>
</evidence>
<evidence type="ECO:0000256" key="3">
    <source>
        <dbReference type="ARBA" id="ARBA00022723"/>
    </source>
</evidence>
<dbReference type="EMBL" id="CP042997">
    <property type="protein sequence ID" value="QEH35068.1"/>
    <property type="molecule type" value="Genomic_DNA"/>
</dbReference>
<evidence type="ECO:0000256" key="8">
    <source>
        <dbReference type="RuleBase" id="RU000461"/>
    </source>
</evidence>
<evidence type="ECO:0000256" key="1">
    <source>
        <dbReference type="ARBA" id="ARBA00010617"/>
    </source>
</evidence>
<name>A0A5B9W3A0_9BACT</name>
<evidence type="ECO:0000256" key="4">
    <source>
        <dbReference type="ARBA" id="ARBA00023002"/>
    </source>
</evidence>
<keyword evidence="5 7" id="KW-0408">Iron</keyword>
<dbReference type="PANTHER" id="PTHR24291:SF50">
    <property type="entry name" value="BIFUNCTIONAL ALBAFLAVENONE MONOOXYGENASE_TERPENE SYNTHASE"/>
    <property type="match status" value="1"/>
</dbReference>
<accession>A0A5B9W3A0</accession>
<protein>
    <submittedName>
        <fullName evidence="9">Pentalenene oxygenase</fullName>
        <ecNumber evidence="9">1.14.15.32</ecNumber>
    </submittedName>
</protein>
<dbReference type="RefSeq" id="WP_246196602.1">
    <property type="nucleotide sequence ID" value="NZ_CP042997.1"/>
</dbReference>
<dbReference type="GO" id="GO:0016705">
    <property type="term" value="F:oxidoreductase activity, acting on paired donors, with incorporation or reduction of molecular oxygen"/>
    <property type="evidence" value="ECO:0007669"/>
    <property type="project" value="InterPro"/>
</dbReference>
<evidence type="ECO:0000256" key="5">
    <source>
        <dbReference type="ARBA" id="ARBA00023004"/>
    </source>
</evidence>
<dbReference type="Gene3D" id="1.10.630.10">
    <property type="entry name" value="Cytochrome P450"/>
    <property type="match status" value="1"/>
</dbReference>
<dbReference type="InterPro" id="IPR036396">
    <property type="entry name" value="Cyt_P450_sf"/>
</dbReference>
<dbReference type="CDD" id="cd20620">
    <property type="entry name" value="CYP132-like"/>
    <property type="match status" value="1"/>
</dbReference>
<dbReference type="KEGG" id="agv:OJF2_36130"/>
<dbReference type="InterPro" id="IPR017972">
    <property type="entry name" value="Cyt_P450_CS"/>
</dbReference>
<comment type="similarity">
    <text evidence="1 8">Belongs to the cytochrome P450 family.</text>
</comment>
<dbReference type="GO" id="GO:0020037">
    <property type="term" value="F:heme binding"/>
    <property type="evidence" value="ECO:0007669"/>
    <property type="project" value="InterPro"/>
</dbReference>
<evidence type="ECO:0000256" key="2">
    <source>
        <dbReference type="ARBA" id="ARBA00022617"/>
    </source>
</evidence>
<dbReference type="InterPro" id="IPR001128">
    <property type="entry name" value="Cyt_P450"/>
</dbReference>
<dbReference type="Pfam" id="PF00067">
    <property type="entry name" value="p450"/>
    <property type="match status" value="1"/>
</dbReference>
<dbReference type="EC" id="1.14.15.32" evidence="9"/>
<keyword evidence="4 8" id="KW-0560">Oxidoreductase</keyword>
<dbReference type="PRINTS" id="PR00463">
    <property type="entry name" value="EP450I"/>
</dbReference>
<gene>
    <name evidence="9" type="primary">ptlI</name>
    <name evidence="9" type="ORF">OJF2_36130</name>
</gene>
<dbReference type="AlphaFoldDB" id="A0A5B9W3A0"/>
<evidence type="ECO:0000256" key="7">
    <source>
        <dbReference type="PIRSR" id="PIRSR602401-1"/>
    </source>
</evidence>
<dbReference type="PROSITE" id="PS00086">
    <property type="entry name" value="CYTOCHROME_P450"/>
    <property type="match status" value="1"/>
</dbReference>